<evidence type="ECO:0000313" key="4">
    <source>
        <dbReference type="Proteomes" id="UP001054902"/>
    </source>
</evidence>
<gene>
    <name evidence="3" type="ORF">CTEN210_14882</name>
</gene>
<dbReference type="Proteomes" id="UP001054902">
    <property type="component" value="Unassembled WGS sequence"/>
</dbReference>
<feature type="signal peptide" evidence="1">
    <location>
        <begin position="1"/>
        <end position="18"/>
    </location>
</feature>
<feature type="domain" description="SET" evidence="2">
    <location>
        <begin position="38"/>
        <end position="240"/>
    </location>
</feature>
<feature type="chain" id="PRO_5041995539" description="SET domain-containing protein" evidence="1">
    <location>
        <begin position="19"/>
        <end position="282"/>
    </location>
</feature>
<dbReference type="GO" id="GO:0016279">
    <property type="term" value="F:protein-lysine N-methyltransferase activity"/>
    <property type="evidence" value="ECO:0007669"/>
    <property type="project" value="TreeGrafter"/>
</dbReference>
<keyword evidence="1" id="KW-0732">Signal</keyword>
<dbReference type="PROSITE" id="PS50280">
    <property type="entry name" value="SET"/>
    <property type="match status" value="1"/>
</dbReference>
<sequence length="282" mass="32339">MKAIKSLFCLLLAKITQADEVVQSMIDWVNSNGGSLNEKVEIRRLDDSDSSSPMGVFAKERLEEDEIIMHIPTSLYLNVWDEAINMDELEGVEAFEANNSNLCKLTHKLAKEMKLGEKSQFAPYIAYLHTQREGQLPALWVDEARDMIRKISQPKSQIVDWIQDNFQSKGCISEDPFEVHMLALVLQRSFDAAMIPLWDMVNHDNGRINTKNTSIYSKKGIEVMASRVIDEGEEIFASYDLCLDCFDVEDYWGTQEVLKDVGFVEPYPHRWIEYNKVKQSGT</sequence>
<evidence type="ECO:0000259" key="2">
    <source>
        <dbReference type="PROSITE" id="PS50280"/>
    </source>
</evidence>
<evidence type="ECO:0000313" key="3">
    <source>
        <dbReference type="EMBL" id="GFH58406.1"/>
    </source>
</evidence>
<comment type="caution">
    <text evidence="3">The sequence shown here is derived from an EMBL/GenBank/DDBJ whole genome shotgun (WGS) entry which is preliminary data.</text>
</comment>
<dbReference type="AlphaFoldDB" id="A0AAD3D5T5"/>
<accession>A0AAD3D5T5</accession>
<proteinExistence type="predicted"/>
<protein>
    <recommendedName>
        <fullName evidence="2">SET domain-containing protein</fullName>
    </recommendedName>
</protein>
<organism evidence="3 4">
    <name type="scientific">Chaetoceros tenuissimus</name>
    <dbReference type="NCBI Taxonomy" id="426638"/>
    <lineage>
        <taxon>Eukaryota</taxon>
        <taxon>Sar</taxon>
        <taxon>Stramenopiles</taxon>
        <taxon>Ochrophyta</taxon>
        <taxon>Bacillariophyta</taxon>
        <taxon>Coscinodiscophyceae</taxon>
        <taxon>Chaetocerotophycidae</taxon>
        <taxon>Chaetocerotales</taxon>
        <taxon>Chaetocerotaceae</taxon>
        <taxon>Chaetoceros</taxon>
    </lineage>
</organism>
<dbReference type="Gene3D" id="3.90.1410.10">
    <property type="entry name" value="set domain protein methyltransferase, domain 1"/>
    <property type="match status" value="1"/>
</dbReference>
<dbReference type="EMBL" id="BLLK01000062">
    <property type="protein sequence ID" value="GFH58406.1"/>
    <property type="molecule type" value="Genomic_DNA"/>
</dbReference>
<evidence type="ECO:0000256" key="1">
    <source>
        <dbReference type="SAM" id="SignalP"/>
    </source>
</evidence>
<dbReference type="CDD" id="cd10527">
    <property type="entry name" value="SET_LSMT"/>
    <property type="match status" value="1"/>
</dbReference>
<dbReference type="InterPro" id="IPR046341">
    <property type="entry name" value="SET_dom_sf"/>
</dbReference>
<dbReference type="InterPro" id="IPR001214">
    <property type="entry name" value="SET_dom"/>
</dbReference>
<name>A0AAD3D5T5_9STRA</name>
<dbReference type="InterPro" id="IPR050600">
    <property type="entry name" value="SETD3_SETD6_MTase"/>
</dbReference>
<dbReference type="SUPFAM" id="SSF82199">
    <property type="entry name" value="SET domain"/>
    <property type="match status" value="1"/>
</dbReference>
<dbReference type="PANTHER" id="PTHR13271">
    <property type="entry name" value="UNCHARACTERIZED PUTATIVE METHYLTRANSFERASE"/>
    <property type="match status" value="1"/>
</dbReference>
<keyword evidence="4" id="KW-1185">Reference proteome</keyword>
<reference evidence="3 4" key="1">
    <citation type="journal article" date="2021" name="Sci. Rep.">
        <title>The genome of the diatom Chaetoceros tenuissimus carries an ancient integrated fragment of an extant virus.</title>
        <authorList>
            <person name="Hongo Y."/>
            <person name="Kimura K."/>
            <person name="Takaki Y."/>
            <person name="Yoshida Y."/>
            <person name="Baba S."/>
            <person name="Kobayashi G."/>
            <person name="Nagasaki K."/>
            <person name="Hano T."/>
            <person name="Tomaru Y."/>
        </authorList>
    </citation>
    <scope>NUCLEOTIDE SEQUENCE [LARGE SCALE GENOMIC DNA]</scope>
    <source>
        <strain evidence="3 4">NIES-3715</strain>
    </source>
</reference>
<dbReference type="Pfam" id="PF00856">
    <property type="entry name" value="SET"/>
    <property type="match status" value="1"/>
</dbReference>